<dbReference type="CDD" id="cd18037">
    <property type="entry name" value="DEXSc_Pif1_like"/>
    <property type="match status" value="1"/>
</dbReference>
<protein>
    <recommendedName>
        <fullName evidence="2">AAA+ ATPase domain-containing protein</fullName>
    </recommendedName>
</protein>
<evidence type="ECO:0000256" key="1">
    <source>
        <dbReference type="SAM" id="MobiDB-lite"/>
    </source>
</evidence>
<dbReference type="EMBL" id="MN740990">
    <property type="protein sequence ID" value="QHU21561.1"/>
    <property type="molecule type" value="Genomic_DNA"/>
</dbReference>
<evidence type="ECO:0000259" key="2">
    <source>
        <dbReference type="SMART" id="SM00382"/>
    </source>
</evidence>
<dbReference type="SMART" id="SM00382">
    <property type="entry name" value="AAA"/>
    <property type="match status" value="1"/>
</dbReference>
<dbReference type="AlphaFoldDB" id="A0A6C0KWC5"/>
<dbReference type="GO" id="GO:0000723">
    <property type="term" value="P:telomere maintenance"/>
    <property type="evidence" value="ECO:0007669"/>
    <property type="project" value="InterPro"/>
</dbReference>
<dbReference type="InterPro" id="IPR051055">
    <property type="entry name" value="PIF1_helicase"/>
</dbReference>
<proteinExistence type="predicted"/>
<dbReference type="PANTHER" id="PTHR47642">
    <property type="entry name" value="ATP-DEPENDENT DNA HELICASE"/>
    <property type="match status" value="1"/>
</dbReference>
<dbReference type="InterPro" id="IPR027417">
    <property type="entry name" value="P-loop_NTPase"/>
</dbReference>
<feature type="region of interest" description="Disordered" evidence="1">
    <location>
        <begin position="490"/>
        <end position="513"/>
    </location>
</feature>
<feature type="region of interest" description="Disordered" evidence="1">
    <location>
        <begin position="450"/>
        <end position="475"/>
    </location>
</feature>
<dbReference type="Gene3D" id="3.40.50.300">
    <property type="entry name" value="P-loop containing nucleotide triphosphate hydrolases"/>
    <property type="match status" value="1"/>
</dbReference>
<feature type="compositionally biased region" description="Basic and acidic residues" evidence="1">
    <location>
        <begin position="462"/>
        <end position="475"/>
    </location>
</feature>
<accession>A0A6C0KWC5</accession>
<feature type="compositionally biased region" description="Acidic residues" evidence="1">
    <location>
        <begin position="452"/>
        <end position="461"/>
    </location>
</feature>
<organism evidence="3">
    <name type="scientific">viral metagenome</name>
    <dbReference type="NCBI Taxonomy" id="1070528"/>
    <lineage>
        <taxon>unclassified sequences</taxon>
        <taxon>metagenomes</taxon>
        <taxon>organismal metagenomes</taxon>
    </lineage>
</organism>
<dbReference type="InterPro" id="IPR003593">
    <property type="entry name" value="AAA+_ATPase"/>
</dbReference>
<name>A0A6C0KWC5_9ZZZZ</name>
<feature type="domain" description="AAA+ ATPase" evidence="2">
    <location>
        <begin position="18"/>
        <end position="177"/>
    </location>
</feature>
<evidence type="ECO:0000313" key="3">
    <source>
        <dbReference type="EMBL" id="QHU21561.1"/>
    </source>
</evidence>
<dbReference type="PANTHER" id="PTHR47642:SF5">
    <property type="entry name" value="ATP-DEPENDENT DNA HELICASE"/>
    <property type="match status" value="1"/>
</dbReference>
<dbReference type="Pfam" id="PF05970">
    <property type="entry name" value="PIF1"/>
    <property type="match status" value="1"/>
</dbReference>
<dbReference type="InterPro" id="IPR010285">
    <property type="entry name" value="DNA_helicase_pif1-like_DEAD"/>
</dbReference>
<dbReference type="GO" id="GO:0006281">
    <property type="term" value="P:DNA repair"/>
    <property type="evidence" value="ECO:0007669"/>
    <property type="project" value="InterPro"/>
</dbReference>
<dbReference type="CDD" id="cd18809">
    <property type="entry name" value="SF1_C_RecD"/>
    <property type="match status" value="1"/>
</dbReference>
<dbReference type="SUPFAM" id="SSF52540">
    <property type="entry name" value="P-loop containing nucleoside triphosphate hydrolases"/>
    <property type="match status" value="2"/>
</dbReference>
<sequence length="513" mass="58020">MNIELSNEQQIAYNKYIQGKNIFITGPGGSGKSELIRKIFENSKKNKKKIQITALTGRAALLLNCEARTLHSWAGIGLGKGPIEQIIKKVCTNIRSLKNWKSTSVLVVDEVSMLSYKLFELLDKIGRTIRGASHLPFGGIQLIFTGDFFQLPPVGNRDDPESSKFCFESELWNETFDVNCQIQLKKIFRQKDDEYAKILNQIREGKITRKSCDKLTEHVGRVISPDLLIKPTKLLPTRNQVDTINSYEMALIENSETVQYQIKFCNNLPMTEDEKKLRIHFSEAEIEYELKYMHDNMVCDDIINIKIGANVMCLINIPGIDDSPMLCNGSQGVVIRISALGFPVVKFGNGCEREMGPHIWLSERIPGIGLSQIPLILAWAITIHKSQGSTLYAAEIDAGNGIFECGQTYVALSRVKSLDGLYLTSFNPSKILVNKKVKAFYANLNANLNYEPEPELEPEPEPEPKPKPELEPEPEIKNIFSNFEYSETVSSRELEQEQSEVKEYELDPDNFEQ</sequence>
<feature type="compositionally biased region" description="Basic and acidic residues" evidence="1">
    <location>
        <begin position="490"/>
        <end position="505"/>
    </location>
</feature>
<dbReference type="GO" id="GO:0003678">
    <property type="term" value="F:DNA helicase activity"/>
    <property type="evidence" value="ECO:0007669"/>
    <property type="project" value="InterPro"/>
</dbReference>
<reference evidence="3" key="1">
    <citation type="journal article" date="2020" name="Nature">
        <title>Giant virus diversity and host interactions through global metagenomics.</title>
        <authorList>
            <person name="Schulz F."/>
            <person name="Roux S."/>
            <person name="Paez-Espino D."/>
            <person name="Jungbluth S."/>
            <person name="Walsh D.A."/>
            <person name="Denef V.J."/>
            <person name="McMahon K.D."/>
            <person name="Konstantinidis K.T."/>
            <person name="Eloe-Fadrosh E.A."/>
            <person name="Kyrpides N.C."/>
            <person name="Woyke T."/>
        </authorList>
    </citation>
    <scope>NUCLEOTIDE SEQUENCE</scope>
    <source>
        <strain evidence="3">GVMAG-S-3300013094-109</strain>
    </source>
</reference>